<evidence type="ECO:0000256" key="4">
    <source>
        <dbReference type="PROSITE-ProRule" id="PRU00284"/>
    </source>
</evidence>
<dbReference type="RefSeq" id="WP_110389792.1">
    <property type="nucleotide sequence ID" value="NZ_QJKI01000003.1"/>
</dbReference>
<dbReference type="SUPFAM" id="SSF58104">
    <property type="entry name" value="Methyl-accepting chemotaxis protein (MCP) signaling domain"/>
    <property type="match status" value="1"/>
</dbReference>
<accession>A0A318KSA9</accession>
<keyword evidence="11" id="KW-1185">Reference proteome</keyword>
<dbReference type="SMART" id="SM00283">
    <property type="entry name" value="MA"/>
    <property type="match status" value="1"/>
</dbReference>
<feature type="domain" description="Methyl-accepting transducer" evidence="8">
    <location>
        <begin position="372"/>
        <end position="587"/>
    </location>
</feature>
<dbReference type="InterPro" id="IPR004090">
    <property type="entry name" value="Chemotax_Me-accpt_rcpt"/>
</dbReference>
<dbReference type="PANTHER" id="PTHR43531">
    <property type="entry name" value="PROTEIN ICFG"/>
    <property type="match status" value="1"/>
</dbReference>
<dbReference type="SUPFAM" id="SSF103190">
    <property type="entry name" value="Sensory domain-like"/>
    <property type="match status" value="1"/>
</dbReference>
<comment type="subcellular location">
    <subcellularLocation>
        <location evidence="1">Membrane</location>
    </subcellularLocation>
</comment>
<dbReference type="PANTHER" id="PTHR43531:SF11">
    <property type="entry name" value="METHYL-ACCEPTING CHEMOTAXIS PROTEIN 3"/>
    <property type="match status" value="1"/>
</dbReference>
<dbReference type="InterPro" id="IPR029151">
    <property type="entry name" value="Sensor-like_sf"/>
</dbReference>
<evidence type="ECO:0000313" key="11">
    <source>
        <dbReference type="Proteomes" id="UP000247555"/>
    </source>
</evidence>
<dbReference type="Pfam" id="PF00672">
    <property type="entry name" value="HAMP"/>
    <property type="match status" value="1"/>
</dbReference>
<dbReference type="GO" id="GO:0007165">
    <property type="term" value="P:signal transduction"/>
    <property type="evidence" value="ECO:0007669"/>
    <property type="project" value="UniProtKB-KW"/>
</dbReference>
<evidence type="ECO:0000256" key="5">
    <source>
        <dbReference type="SAM" id="Coils"/>
    </source>
</evidence>
<gene>
    <name evidence="10" type="ORF">DFR34_10395</name>
</gene>
<keyword evidence="5" id="KW-0175">Coiled coil</keyword>
<name>A0A318KSA9_9NEIS</name>
<dbReference type="OrthoDB" id="9763018at2"/>
<dbReference type="AlphaFoldDB" id="A0A318KSA9"/>
<keyword evidence="7" id="KW-0812">Transmembrane</keyword>
<dbReference type="PRINTS" id="PR00260">
    <property type="entry name" value="CHEMTRNSDUCR"/>
</dbReference>
<dbReference type="Gene3D" id="1.10.287.950">
    <property type="entry name" value="Methyl-accepting chemotaxis protein"/>
    <property type="match status" value="1"/>
</dbReference>
<dbReference type="FunFam" id="1.10.287.950:FF:000001">
    <property type="entry name" value="Methyl-accepting chemotaxis sensory transducer"/>
    <property type="match status" value="1"/>
</dbReference>
<dbReference type="CDD" id="cd06225">
    <property type="entry name" value="HAMP"/>
    <property type="match status" value="1"/>
</dbReference>
<evidence type="ECO:0000256" key="7">
    <source>
        <dbReference type="SAM" id="Phobius"/>
    </source>
</evidence>
<comment type="caution">
    <text evidence="10">The sequence shown here is derived from an EMBL/GenBank/DDBJ whole genome shotgun (WGS) entry which is preliminary data.</text>
</comment>
<feature type="region of interest" description="Disordered" evidence="6">
    <location>
        <begin position="663"/>
        <end position="695"/>
    </location>
</feature>
<evidence type="ECO:0000256" key="3">
    <source>
        <dbReference type="ARBA" id="ARBA00029447"/>
    </source>
</evidence>
<dbReference type="GO" id="GO:0005886">
    <property type="term" value="C:plasma membrane"/>
    <property type="evidence" value="ECO:0007669"/>
    <property type="project" value="TreeGrafter"/>
</dbReference>
<organism evidence="10 11">
    <name type="scientific">Rivihabitans pingtungensis</name>
    <dbReference type="NCBI Taxonomy" id="1054498"/>
    <lineage>
        <taxon>Bacteria</taxon>
        <taxon>Pseudomonadati</taxon>
        <taxon>Pseudomonadota</taxon>
        <taxon>Betaproteobacteria</taxon>
        <taxon>Neisseriales</taxon>
        <taxon>Aquaspirillaceae</taxon>
        <taxon>Rivihabitans</taxon>
    </lineage>
</organism>
<keyword evidence="7" id="KW-1133">Transmembrane helix</keyword>
<keyword evidence="7" id="KW-0472">Membrane</keyword>
<sequence length="695" mass="73410">MKGLGLQARFALFGFAPLVAALVIGSLLLSIKQSRQLEDEVRERSQATAAGVIQLLQMSDSLIGEQTRSAMKLFKEKSAQQGPASAGEAVAVGSRRPLGLRFGGRVQTLDTALVDSVTAIAGGSATLFAREGQDFVRIATNVKTAEGQRAVGTVLDPQSQAYAMLSKGQPFYGQVDILGAPYLTGYEPILENGKVIGAWYVGFKADLAGLKTLIGQASAFGSGFVVLLDGKGRPFLHSQSASAERIQTQLQQARQGEGEWRVIEQPFPAWGFAVAVAYSEDEVAAAGRRAALPVLLSGLGITIALLALLMLVLRRVVLAPIQQAVTAANALADGDLTVRVHAERDDEIGRLLAAMAHMVERLADIIGQVRGAADNLSSASVEVSATAQSLSQAASQQASSVEEISSTLEQASASVSNNTQNARATETMAMDAAREAETGGEAVSGNVRAMQQIAGKVGIIDDIAYQTNLLALNAAIEAARAGEHGKGFAVVAAEVRKLAERSQVAAGEIGAVAGDTVRQAERAGELLHRIVPAIGRTADLVREIAAASDEQSAGIGQINQAMGQLNQATQQNAAASEQLAATSEELGAQAESLQQLMHFFSGRERPLTRLGWPHQRGQHQPDQKHEHFHHVIAGDVFDDHAPGKAADQKHAGQRQRVVFAQQPAQALAEHRQQKRRPQRNAGPAHAQGVFHQAAV</sequence>
<dbReference type="PROSITE" id="PS50111">
    <property type="entry name" value="CHEMOTAXIS_TRANSDUC_2"/>
    <property type="match status" value="1"/>
</dbReference>
<feature type="coiled-coil region" evidence="5">
    <location>
        <begin position="558"/>
        <end position="585"/>
    </location>
</feature>
<dbReference type="Pfam" id="PF00015">
    <property type="entry name" value="MCPsignal"/>
    <property type="match status" value="1"/>
</dbReference>
<dbReference type="InterPro" id="IPR003660">
    <property type="entry name" value="HAMP_dom"/>
</dbReference>
<dbReference type="Pfam" id="PF17201">
    <property type="entry name" value="Cache_3-Cache_2"/>
    <property type="match status" value="1"/>
</dbReference>
<evidence type="ECO:0000313" key="10">
    <source>
        <dbReference type="EMBL" id="PXX80754.1"/>
    </source>
</evidence>
<keyword evidence="2" id="KW-0145">Chemotaxis</keyword>
<dbReference type="InterPro" id="IPR004089">
    <property type="entry name" value="MCPsignal_dom"/>
</dbReference>
<evidence type="ECO:0000256" key="2">
    <source>
        <dbReference type="ARBA" id="ARBA00022500"/>
    </source>
</evidence>
<dbReference type="InterPro" id="IPR051310">
    <property type="entry name" value="MCP_chemotaxis"/>
</dbReference>
<protein>
    <submittedName>
        <fullName evidence="10">Methyl-accepting chemotaxis protein</fullName>
    </submittedName>
</protein>
<dbReference type="SMART" id="SM00304">
    <property type="entry name" value="HAMP"/>
    <property type="match status" value="1"/>
</dbReference>
<dbReference type="EMBL" id="QJKI01000003">
    <property type="protein sequence ID" value="PXX80754.1"/>
    <property type="molecule type" value="Genomic_DNA"/>
</dbReference>
<evidence type="ECO:0000259" key="8">
    <source>
        <dbReference type="PROSITE" id="PS50111"/>
    </source>
</evidence>
<feature type="transmembrane region" description="Helical" evidence="7">
    <location>
        <begin position="294"/>
        <end position="313"/>
    </location>
</feature>
<reference evidence="10 11" key="1">
    <citation type="submission" date="2018-05" db="EMBL/GenBank/DDBJ databases">
        <title>Genomic Encyclopedia of Type Strains, Phase IV (KMG-IV): sequencing the most valuable type-strain genomes for metagenomic binning, comparative biology and taxonomic classification.</title>
        <authorList>
            <person name="Goeker M."/>
        </authorList>
    </citation>
    <scope>NUCLEOTIDE SEQUENCE [LARGE SCALE GENOMIC DNA]</scope>
    <source>
        <strain evidence="10 11">DSM 29661</strain>
    </source>
</reference>
<dbReference type="InterPro" id="IPR033462">
    <property type="entry name" value="Cache_3-Cache_2"/>
</dbReference>
<dbReference type="GO" id="GO:0006935">
    <property type="term" value="P:chemotaxis"/>
    <property type="evidence" value="ECO:0007669"/>
    <property type="project" value="UniProtKB-KW"/>
</dbReference>
<keyword evidence="4" id="KW-0807">Transducer</keyword>
<evidence type="ECO:0000256" key="6">
    <source>
        <dbReference type="SAM" id="MobiDB-lite"/>
    </source>
</evidence>
<evidence type="ECO:0000256" key="1">
    <source>
        <dbReference type="ARBA" id="ARBA00004370"/>
    </source>
</evidence>
<feature type="transmembrane region" description="Helical" evidence="7">
    <location>
        <begin position="6"/>
        <end position="29"/>
    </location>
</feature>
<feature type="domain" description="HAMP" evidence="9">
    <location>
        <begin position="315"/>
        <end position="367"/>
    </location>
</feature>
<dbReference type="GO" id="GO:0004888">
    <property type="term" value="F:transmembrane signaling receptor activity"/>
    <property type="evidence" value="ECO:0007669"/>
    <property type="project" value="InterPro"/>
</dbReference>
<proteinExistence type="inferred from homology"/>
<dbReference type="PROSITE" id="PS50885">
    <property type="entry name" value="HAMP"/>
    <property type="match status" value="1"/>
</dbReference>
<evidence type="ECO:0000259" key="9">
    <source>
        <dbReference type="PROSITE" id="PS50885"/>
    </source>
</evidence>
<dbReference type="Proteomes" id="UP000247555">
    <property type="component" value="Unassembled WGS sequence"/>
</dbReference>
<dbReference type="CDD" id="cd11386">
    <property type="entry name" value="MCP_signal"/>
    <property type="match status" value="1"/>
</dbReference>
<comment type="similarity">
    <text evidence="3">Belongs to the methyl-accepting chemotaxis (MCP) protein family.</text>
</comment>